<organism evidence="1 3">
    <name type="scientific">Puccinia graminis f. sp. tritici</name>
    <dbReference type="NCBI Taxonomy" id="56615"/>
    <lineage>
        <taxon>Eukaryota</taxon>
        <taxon>Fungi</taxon>
        <taxon>Dikarya</taxon>
        <taxon>Basidiomycota</taxon>
        <taxon>Pucciniomycotina</taxon>
        <taxon>Pucciniomycetes</taxon>
        <taxon>Pucciniales</taxon>
        <taxon>Pucciniaceae</taxon>
        <taxon>Puccinia</taxon>
    </lineage>
</organism>
<dbReference type="Proteomes" id="UP000324748">
    <property type="component" value="Unassembled WGS sequence"/>
</dbReference>
<comment type="caution">
    <text evidence="1">The sequence shown here is derived from an EMBL/GenBank/DDBJ whole genome shotgun (WGS) entry which is preliminary data.</text>
</comment>
<reference evidence="3 4" key="1">
    <citation type="submission" date="2019-05" db="EMBL/GenBank/DDBJ databases">
        <title>Emergence of the Ug99 lineage of the wheat stem rust pathogen through somatic hybridization.</title>
        <authorList>
            <person name="Li F."/>
            <person name="Upadhyaya N.M."/>
            <person name="Sperschneider J."/>
            <person name="Matny O."/>
            <person name="Nguyen-Phuc H."/>
            <person name="Mago R."/>
            <person name="Raley C."/>
            <person name="Miller M.E."/>
            <person name="Silverstein K.A.T."/>
            <person name="Henningsen E."/>
            <person name="Hirsch C.D."/>
            <person name="Visser B."/>
            <person name="Pretorius Z.A."/>
            <person name="Steffenson B.J."/>
            <person name="Schwessinger B."/>
            <person name="Dodds P.N."/>
            <person name="Figueroa M."/>
        </authorList>
    </citation>
    <scope>NUCLEOTIDE SEQUENCE [LARGE SCALE GENOMIC DNA]</scope>
    <source>
        <strain evidence="1">21-0</strain>
        <strain evidence="2 4">Ug99</strain>
    </source>
</reference>
<keyword evidence="3" id="KW-1185">Reference proteome</keyword>
<dbReference type="OrthoDB" id="8068875at2759"/>
<dbReference type="AlphaFoldDB" id="A0A5B0PYB8"/>
<accession>A0A5B0PYB8</accession>
<name>A0A5B0PYB8_PUCGR</name>
<evidence type="ECO:0000313" key="1">
    <source>
        <dbReference type="EMBL" id="KAA1105893.1"/>
    </source>
</evidence>
<evidence type="ECO:0000313" key="3">
    <source>
        <dbReference type="Proteomes" id="UP000324748"/>
    </source>
</evidence>
<evidence type="ECO:0000313" key="2">
    <source>
        <dbReference type="EMBL" id="KAA1121032.1"/>
    </source>
</evidence>
<dbReference type="EMBL" id="VSWC01000040">
    <property type="protein sequence ID" value="KAA1105893.1"/>
    <property type="molecule type" value="Genomic_DNA"/>
</dbReference>
<gene>
    <name evidence="1" type="ORF">PGT21_023468</name>
    <name evidence="2" type="ORF">PGTUg99_027968</name>
</gene>
<proteinExistence type="predicted"/>
<dbReference type="Proteomes" id="UP000325313">
    <property type="component" value="Unassembled WGS sequence"/>
</dbReference>
<sequence>MTIPTEYIVFKVRDSRGRCETGVFPVLDSGYQYNHLDAYLEATIKEYNLRGPGSKKEKDSDGKEIKENNLNWISVQLQLTKRMTLAIFGFIKLLLENGPN</sequence>
<protein>
    <submittedName>
        <fullName evidence="1">Uncharacterized protein</fullName>
    </submittedName>
</protein>
<evidence type="ECO:0000313" key="4">
    <source>
        <dbReference type="Proteomes" id="UP000325313"/>
    </source>
</evidence>
<dbReference type="EMBL" id="VDEP01000240">
    <property type="protein sequence ID" value="KAA1121032.1"/>
    <property type="molecule type" value="Genomic_DNA"/>
</dbReference>